<dbReference type="GO" id="GO:0070628">
    <property type="term" value="F:proteasome binding"/>
    <property type="evidence" value="ECO:0007669"/>
    <property type="project" value="InterPro"/>
</dbReference>
<feature type="domain" description="PI31 proteasome regulator N-terminal" evidence="4">
    <location>
        <begin position="18"/>
        <end position="180"/>
    </location>
</feature>
<feature type="region of interest" description="Disordered" evidence="3">
    <location>
        <begin position="182"/>
        <end position="216"/>
    </location>
</feature>
<evidence type="ECO:0000256" key="1">
    <source>
        <dbReference type="ARBA" id="ARBA00006405"/>
    </source>
</evidence>
<protein>
    <submittedName>
        <fullName evidence="5">OLC1v1004087C1</fullName>
    </submittedName>
</protein>
<dbReference type="PANTHER" id="PTHR13266">
    <property type="entry name" value="PROTEASOME INHIBITOR"/>
    <property type="match status" value="1"/>
</dbReference>
<proteinExistence type="inferred from homology"/>
<accession>A0AAV1DBG7</accession>
<dbReference type="InterPro" id="IPR045128">
    <property type="entry name" value="PI31-like"/>
</dbReference>
<name>A0AAV1DBG7_OLDCO</name>
<dbReference type="InterPro" id="IPR021625">
    <property type="entry name" value="PI31_Prot_N"/>
</dbReference>
<dbReference type="Gene3D" id="3.40.1000.30">
    <property type="match status" value="1"/>
</dbReference>
<keyword evidence="6" id="KW-1185">Reference proteome</keyword>
<evidence type="ECO:0000256" key="3">
    <source>
        <dbReference type="SAM" id="MobiDB-lite"/>
    </source>
</evidence>
<dbReference type="AlphaFoldDB" id="A0AAV1DBG7"/>
<evidence type="ECO:0000259" key="4">
    <source>
        <dbReference type="Pfam" id="PF11566"/>
    </source>
</evidence>
<dbReference type="PANTHER" id="PTHR13266:SF1">
    <property type="entry name" value="PROTEASOME INHIBITOR PI31 SUBUNIT"/>
    <property type="match status" value="1"/>
</dbReference>
<reference evidence="5" key="1">
    <citation type="submission" date="2023-03" db="EMBL/GenBank/DDBJ databases">
        <authorList>
            <person name="Julca I."/>
        </authorList>
    </citation>
    <scope>NUCLEOTIDE SEQUENCE</scope>
</reference>
<evidence type="ECO:0000256" key="2">
    <source>
        <dbReference type="ARBA" id="ARBA00022942"/>
    </source>
</evidence>
<dbReference type="GO" id="GO:0043161">
    <property type="term" value="P:proteasome-mediated ubiquitin-dependent protein catabolic process"/>
    <property type="evidence" value="ECO:0007669"/>
    <property type="project" value="InterPro"/>
</dbReference>
<organism evidence="5 6">
    <name type="scientific">Oldenlandia corymbosa var. corymbosa</name>
    <dbReference type="NCBI Taxonomy" id="529605"/>
    <lineage>
        <taxon>Eukaryota</taxon>
        <taxon>Viridiplantae</taxon>
        <taxon>Streptophyta</taxon>
        <taxon>Embryophyta</taxon>
        <taxon>Tracheophyta</taxon>
        <taxon>Spermatophyta</taxon>
        <taxon>Magnoliopsida</taxon>
        <taxon>eudicotyledons</taxon>
        <taxon>Gunneridae</taxon>
        <taxon>Pentapetalae</taxon>
        <taxon>asterids</taxon>
        <taxon>lamiids</taxon>
        <taxon>Gentianales</taxon>
        <taxon>Rubiaceae</taxon>
        <taxon>Rubioideae</taxon>
        <taxon>Spermacoceae</taxon>
        <taxon>Hedyotis-Oldenlandia complex</taxon>
        <taxon>Oldenlandia</taxon>
    </lineage>
</organism>
<dbReference type="Proteomes" id="UP001161247">
    <property type="component" value="Chromosome 5"/>
</dbReference>
<evidence type="ECO:0000313" key="6">
    <source>
        <dbReference type="Proteomes" id="UP001161247"/>
    </source>
</evidence>
<sequence length="216" mass="24425">MGESPTGLTVMAVIRSARPIFRNAYDKLAFTVHSTFLASGFVLRATGPDAFSKYHIHDIHPDGHLEVGIDKWNQIGANYAFVYTTKSDAEKIVVKCFGLEGKLHIDALREGSHLAIARMEIKVEDYFPDEIDGGGNIPANNNNNNNNNSYDYASMMPEEEDFKDLVFDIHYELVTKFNPPRPKHNLPMPLFPPPKKRRSTSSPRPTLIKPHRYRPS</sequence>
<keyword evidence="2" id="KW-0647">Proteasome</keyword>
<dbReference type="Pfam" id="PF11566">
    <property type="entry name" value="PI31_Prot_N"/>
    <property type="match status" value="1"/>
</dbReference>
<gene>
    <name evidence="5" type="ORF">OLC1_LOCUS13960</name>
</gene>
<dbReference type="EMBL" id="OX459122">
    <property type="protein sequence ID" value="CAI9105214.1"/>
    <property type="molecule type" value="Genomic_DNA"/>
</dbReference>
<evidence type="ECO:0000313" key="5">
    <source>
        <dbReference type="EMBL" id="CAI9105214.1"/>
    </source>
</evidence>
<comment type="similarity">
    <text evidence="1">Belongs to the proteasome inhibitor PI31 family.</text>
</comment>
<dbReference type="GO" id="GO:0004866">
    <property type="term" value="F:endopeptidase inhibitor activity"/>
    <property type="evidence" value="ECO:0007669"/>
    <property type="project" value="InterPro"/>
</dbReference>
<dbReference type="GO" id="GO:0000502">
    <property type="term" value="C:proteasome complex"/>
    <property type="evidence" value="ECO:0007669"/>
    <property type="project" value="UniProtKB-KW"/>
</dbReference>